<reference evidence="11 12" key="1">
    <citation type="journal article" date="2016" name="Nat. Commun.">
        <title>Thousands of microbial genomes shed light on interconnected biogeochemical processes in an aquifer system.</title>
        <authorList>
            <person name="Anantharaman K."/>
            <person name="Brown C.T."/>
            <person name="Hug L.A."/>
            <person name="Sharon I."/>
            <person name="Castelle C.J."/>
            <person name="Probst A.J."/>
            <person name="Thomas B.C."/>
            <person name="Singh A."/>
            <person name="Wilkins M.J."/>
            <person name="Karaoz U."/>
            <person name="Brodie E.L."/>
            <person name="Williams K.H."/>
            <person name="Hubbard S.S."/>
            <person name="Banfield J.F."/>
        </authorList>
    </citation>
    <scope>NUCLEOTIDE SEQUENCE [LARGE SCALE GENOMIC DNA]</scope>
</reference>
<dbReference type="EC" id="2.7.2.8" evidence="2"/>
<evidence type="ECO:0000256" key="2">
    <source>
        <dbReference type="ARBA" id="ARBA00013065"/>
    </source>
</evidence>
<dbReference type="EMBL" id="MFGW01000070">
    <property type="protein sequence ID" value="OGF67080.1"/>
    <property type="molecule type" value="Genomic_DNA"/>
</dbReference>
<dbReference type="InterPro" id="IPR036393">
    <property type="entry name" value="AceGlu_kinase-like_sf"/>
</dbReference>
<name>A0A1F5VUL5_9BACT</name>
<dbReference type="GO" id="GO:0005524">
    <property type="term" value="F:ATP binding"/>
    <property type="evidence" value="ECO:0007669"/>
    <property type="project" value="UniProtKB-KW"/>
</dbReference>
<gene>
    <name evidence="11" type="ORF">A2Y62_09040</name>
</gene>
<dbReference type="Pfam" id="PF00696">
    <property type="entry name" value="AA_kinase"/>
    <property type="match status" value="1"/>
</dbReference>
<dbReference type="AlphaFoldDB" id="A0A1F5VUL5"/>
<accession>A0A1F5VUL5</accession>
<evidence type="ECO:0000256" key="8">
    <source>
        <dbReference type="ARBA" id="ARBA00022840"/>
    </source>
</evidence>
<comment type="pathway">
    <text evidence="1">Amino-acid biosynthesis; L-arginine biosynthesis; N(2)-acetyl-L-ornithine from L-glutamate: step 2/4.</text>
</comment>
<dbReference type="PIRSF" id="PIRSF000728">
    <property type="entry name" value="NAGK"/>
    <property type="match status" value="1"/>
</dbReference>
<dbReference type="InterPro" id="IPR004662">
    <property type="entry name" value="AcgluKinase_fam"/>
</dbReference>
<dbReference type="Proteomes" id="UP000178943">
    <property type="component" value="Unassembled WGS sequence"/>
</dbReference>
<comment type="catalytic activity">
    <reaction evidence="9">
        <text>N-acetyl-L-glutamate + ATP = N-acetyl-L-glutamyl 5-phosphate + ADP</text>
        <dbReference type="Rhea" id="RHEA:14629"/>
        <dbReference type="ChEBI" id="CHEBI:30616"/>
        <dbReference type="ChEBI" id="CHEBI:44337"/>
        <dbReference type="ChEBI" id="CHEBI:57936"/>
        <dbReference type="ChEBI" id="CHEBI:456216"/>
        <dbReference type="EC" id="2.7.2.8"/>
    </reaction>
</comment>
<dbReference type="Gene3D" id="3.40.1160.10">
    <property type="entry name" value="Acetylglutamate kinase-like"/>
    <property type="match status" value="1"/>
</dbReference>
<keyword evidence="3" id="KW-0055">Arginine biosynthesis</keyword>
<keyword evidence="6" id="KW-0547">Nucleotide-binding</keyword>
<dbReference type="PANTHER" id="PTHR23342:SF0">
    <property type="entry name" value="N-ACETYLGLUTAMATE SYNTHASE, MITOCHONDRIAL"/>
    <property type="match status" value="1"/>
</dbReference>
<organism evidence="11 12">
    <name type="scientific">Candidatus Fischerbacteria bacterium RBG_13_37_8</name>
    <dbReference type="NCBI Taxonomy" id="1817863"/>
    <lineage>
        <taxon>Bacteria</taxon>
        <taxon>Candidatus Fischeribacteriota</taxon>
    </lineage>
</organism>
<evidence type="ECO:0000256" key="9">
    <source>
        <dbReference type="ARBA" id="ARBA00048141"/>
    </source>
</evidence>
<evidence type="ECO:0000256" key="1">
    <source>
        <dbReference type="ARBA" id="ARBA00004828"/>
    </source>
</evidence>
<dbReference type="PANTHER" id="PTHR23342">
    <property type="entry name" value="N-ACETYLGLUTAMATE SYNTHASE"/>
    <property type="match status" value="1"/>
</dbReference>
<dbReference type="GO" id="GO:0003991">
    <property type="term" value="F:acetylglutamate kinase activity"/>
    <property type="evidence" value="ECO:0007669"/>
    <property type="project" value="UniProtKB-EC"/>
</dbReference>
<evidence type="ECO:0000259" key="10">
    <source>
        <dbReference type="Pfam" id="PF00696"/>
    </source>
</evidence>
<keyword evidence="4" id="KW-0028">Amino-acid biosynthesis</keyword>
<evidence type="ECO:0000256" key="3">
    <source>
        <dbReference type="ARBA" id="ARBA00022571"/>
    </source>
</evidence>
<evidence type="ECO:0000313" key="12">
    <source>
        <dbReference type="Proteomes" id="UP000178943"/>
    </source>
</evidence>
<keyword evidence="7 11" id="KW-0418">Kinase</keyword>
<evidence type="ECO:0000256" key="7">
    <source>
        <dbReference type="ARBA" id="ARBA00022777"/>
    </source>
</evidence>
<protein>
    <recommendedName>
        <fullName evidence="2">acetylglutamate kinase</fullName>
        <ecNumber evidence="2">2.7.2.8</ecNumber>
    </recommendedName>
</protein>
<dbReference type="InterPro" id="IPR001048">
    <property type="entry name" value="Asp/Glu/Uridylate_kinase"/>
</dbReference>
<proteinExistence type="predicted"/>
<evidence type="ECO:0000313" key="11">
    <source>
        <dbReference type="EMBL" id="OGF67080.1"/>
    </source>
</evidence>
<dbReference type="NCBIfam" id="NF010659">
    <property type="entry name" value="PRK14058.1-1"/>
    <property type="match status" value="1"/>
</dbReference>
<sequence>MLIIKIGGGKEINIRGIIKDLSGMKEQFIIVHGANALRDELAERLAISKKIVTSVSGYSSVYSDETMIDLLFMAYAGLRNKRIVELCQQNGINAVGMTGVDGKMIQGKRNTGIRIREDEKLKIIRDFSGKPFHINMELLHLLLEHAYTPVLTIPIIDEQGHAINSENDDIIVVLQKEFKAGTVIHFIEAPGFLEKSDDPASVISHLNDSDIALWEEQAQGRFKRKLHAIHKLFENGTSTVIIADGRIEHPVNKALEGYGTIIQRSRYGKYN</sequence>
<keyword evidence="5" id="KW-0808">Transferase</keyword>
<dbReference type="STRING" id="1817863.A2Y62_09040"/>
<dbReference type="SUPFAM" id="SSF53633">
    <property type="entry name" value="Carbamate kinase-like"/>
    <property type="match status" value="1"/>
</dbReference>
<dbReference type="GO" id="GO:0006526">
    <property type="term" value="P:L-arginine biosynthetic process"/>
    <property type="evidence" value="ECO:0007669"/>
    <property type="project" value="UniProtKB-KW"/>
</dbReference>
<keyword evidence="8" id="KW-0067">ATP-binding</keyword>
<evidence type="ECO:0000256" key="6">
    <source>
        <dbReference type="ARBA" id="ARBA00022741"/>
    </source>
</evidence>
<feature type="domain" description="Aspartate/glutamate/uridylate kinase" evidence="10">
    <location>
        <begin position="2"/>
        <end position="243"/>
    </location>
</feature>
<evidence type="ECO:0000256" key="4">
    <source>
        <dbReference type="ARBA" id="ARBA00022605"/>
    </source>
</evidence>
<comment type="caution">
    <text evidence="11">The sequence shown here is derived from an EMBL/GenBank/DDBJ whole genome shotgun (WGS) entry which is preliminary data.</text>
</comment>
<dbReference type="GO" id="GO:0005737">
    <property type="term" value="C:cytoplasm"/>
    <property type="evidence" value="ECO:0007669"/>
    <property type="project" value="InterPro"/>
</dbReference>
<evidence type="ECO:0000256" key="5">
    <source>
        <dbReference type="ARBA" id="ARBA00022679"/>
    </source>
</evidence>